<protein>
    <submittedName>
        <fullName evidence="1">Uncharacterized protein</fullName>
    </submittedName>
</protein>
<dbReference type="STRING" id="282301.A0A267DJP6"/>
<evidence type="ECO:0000313" key="2">
    <source>
        <dbReference type="Proteomes" id="UP000215902"/>
    </source>
</evidence>
<organism evidence="1 2">
    <name type="scientific">Macrostomum lignano</name>
    <dbReference type="NCBI Taxonomy" id="282301"/>
    <lineage>
        <taxon>Eukaryota</taxon>
        <taxon>Metazoa</taxon>
        <taxon>Spiralia</taxon>
        <taxon>Lophotrochozoa</taxon>
        <taxon>Platyhelminthes</taxon>
        <taxon>Rhabditophora</taxon>
        <taxon>Macrostomorpha</taxon>
        <taxon>Macrostomida</taxon>
        <taxon>Macrostomidae</taxon>
        <taxon>Macrostomum</taxon>
    </lineage>
</organism>
<sequence>MLIERNVMMNQVYLKLKQFCRDKHGIAFQIVDTRWGIQDTSTEELTATEICLEEAANCQQISMGPHFLVS</sequence>
<dbReference type="AlphaFoldDB" id="A0A267DJP6"/>
<proteinExistence type="predicted"/>
<accession>A0A267DJP6</accession>
<dbReference type="PANTHER" id="PTHR19871:SF14">
    <property type="entry name" value="DUF4062 DOMAIN-CONTAINING PROTEIN"/>
    <property type="match status" value="1"/>
</dbReference>
<reference evidence="1 2" key="1">
    <citation type="submission" date="2017-06" db="EMBL/GenBank/DDBJ databases">
        <title>A platform for efficient transgenesis in Macrostomum lignano, a flatworm model organism for stem cell research.</title>
        <authorList>
            <person name="Berezikov E."/>
        </authorList>
    </citation>
    <scope>NUCLEOTIDE SEQUENCE [LARGE SCALE GENOMIC DNA]</scope>
    <source>
        <strain evidence="1">DV1</strain>
        <tissue evidence="1">Whole organism</tissue>
    </source>
</reference>
<keyword evidence="2" id="KW-1185">Reference proteome</keyword>
<dbReference type="PANTHER" id="PTHR19871">
    <property type="entry name" value="BETA TRANSDUCIN-RELATED PROTEIN"/>
    <property type="match status" value="1"/>
</dbReference>
<name>A0A267DJP6_9PLAT</name>
<comment type="caution">
    <text evidence="1">The sequence shown here is derived from an EMBL/GenBank/DDBJ whole genome shotgun (WGS) entry which is preliminary data.</text>
</comment>
<evidence type="ECO:0000313" key="1">
    <source>
        <dbReference type="EMBL" id="PAA49520.1"/>
    </source>
</evidence>
<dbReference type="OrthoDB" id="2325716at2759"/>
<dbReference type="EMBL" id="NIVC01003854">
    <property type="protein sequence ID" value="PAA49520.1"/>
    <property type="molecule type" value="Genomic_DNA"/>
</dbReference>
<dbReference type="Proteomes" id="UP000215902">
    <property type="component" value="Unassembled WGS sequence"/>
</dbReference>
<dbReference type="InterPro" id="IPR052752">
    <property type="entry name" value="NACHT-WD_repeat"/>
</dbReference>
<gene>
    <name evidence="1" type="ORF">BOX15_Mlig022404g1</name>
</gene>